<keyword evidence="2" id="KW-0540">Nuclease</keyword>
<evidence type="ECO:0000313" key="9">
    <source>
        <dbReference type="Proteomes" id="UP000320679"/>
    </source>
</evidence>
<dbReference type="Pfam" id="PF03755">
    <property type="entry name" value="YicC-like_N"/>
    <property type="match status" value="1"/>
</dbReference>
<evidence type="ECO:0000256" key="1">
    <source>
        <dbReference type="ARBA" id="ARBA00001968"/>
    </source>
</evidence>
<comment type="similarity">
    <text evidence="5">Belongs to the YicC/YloC family.</text>
</comment>
<feature type="non-terminal residue" evidence="8">
    <location>
        <position position="1"/>
    </location>
</feature>
<organism evidence="8 9">
    <name type="scientific">Aerophobetes bacterium</name>
    <dbReference type="NCBI Taxonomy" id="2030807"/>
    <lineage>
        <taxon>Bacteria</taxon>
        <taxon>Candidatus Aerophobota</taxon>
    </lineage>
</organism>
<dbReference type="NCBIfam" id="TIGR00255">
    <property type="entry name" value="YicC/YloC family endoribonuclease"/>
    <property type="match status" value="1"/>
</dbReference>
<evidence type="ECO:0000256" key="5">
    <source>
        <dbReference type="ARBA" id="ARBA00035648"/>
    </source>
</evidence>
<evidence type="ECO:0000256" key="2">
    <source>
        <dbReference type="ARBA" id="ARBA00022722"/>
    </source>
</evidence>
<comment type="cofactor">
    <cofactor evidence="1">
        <name>a divalent metal cation</name>
        <dbReference type="ChEBI" id="CHEBI:60240"/>
    </cofactor>
</comment>
<feature type="domain" description="Endoribonuclease YicC-like N-terminal" evidence="6">
    <location>
        <begin position="5"/>
        <end position="158"/>
    </location>
</feature>
<dbReference type="InterPro" id="IPR013527">
    <property type="entry name" value="YicC-like_N"/>
</dbReference>
<evidence type="ECO:0000256" key="3">
    <source>
        <dbReference type="ARBA" id="ARBA00022759"/>
    </source>
</evidence>
<dbReference type="PANTHER" id="PTHR30636:SF3">
    <property type="entry name" value="UPF0701 PROTEIN YICC"/>
    <property type="match status" value="1"/>
</dbReference>
<proteinExistence type="inferred from homology"/>
<dbReference type="GO" id="GO:0016787">
    <property type="term" value="F:hydrolase activity"/>
    <property type="evidence" value="ECO:0007669"/>
    <property type="project" value="UniProtKB-KW"/>
</dbReference>
<evidence type="ECO:0000259" key="6">
    <source>
        <dbReference type="Pfam" id="PF03755"/>
    </source>
</evidence>
<dbReference type="EMBL" id="SOJK01000148">
    <property type="protein sequence ID" value="TET45967.1"/>
    <property type="molecule type" value="Genomic_DNA"/>
</dbReference>
<dbReference type="Pfam" id="PF08340">
    <property type="entry name" value="YicC-like_C"/>
    <property type="match status" value="1"/>
</dbReference>
<feature type="domain" description="Endoribonuclease YicC-like C-terminal" evidence="7">
    <location>
        <begin position="177"/>
        <end position="294"/>
    </location>
</feature>
<evidence type="ECO:0000256" key="4">
    <source>
        <dbReference type="ARBA" id="ARBA00022801"/>
    </source>
</evidence>
<comment type="caution">
    <text evidence="8">The sequence shown here is derived from an EMBL/GenBank/DDBJ whole genome shotgun (WGS) entry which is preliminary data.</text>
</comment>
<reference evidence="8 9" key="1">
    <citation type="submission" date="2019-03" db="EMBL/GenBank/DDBJ databases">
        <title>Metabolic potential of uncultured bacteria and archaea associated with petroleum seepage in deep-sea sediments.</title>
        <authorList>
            <person name="Dong X."/>
            <person name="Hubert C."/>
        </authorList>
    </citation>
    <scope>NUCLEOTIDE SEQUENCE [LARGE SCALE GENOMIC DNA]</scope>
    <source>
        <strain evidence="8">E29_bin78</strain>
    </source>
</reference>
<evidence type="ECO:0000313" key="8">
    <source>
        <dbReference type="EMBL" id="TET45967.1"/>
    </source>
</evidence>
<dbReference type="GO" id="GO:0004521">
    <property type="term" value="F:RNA endonuclease activity"/>
    <property type="evidence" value="ECO:0007669"/>
    <property type="project" value="InterPro"/>
</dbReference>
<sequence>RDITLKSMTAYGEGREKTKEIDLLLQIKSVNHRFLELEIKSLREIPLRMEAKIRDGVKVKVARGKVTINIRIKRIKLPIYNIVANQALASHYYKVLSQLSDSLDLGTRVSLSHLLNLPEVIFLERSEENEDKVEKPLFKALSKALAGFLQMREREGRNHLHSIQACVEGIENSLPLIEKELPLAQEDYQRKIKRSLEELLEKETREKIISEIPLLLSRGDISEEKVRFQSHLEELKRTLEMPGPIGKRSSFILQELHREINTIGAKTDSFAISRLVVEIKDYLERIREEILNVE</sequence>
<dbReference type="InterPro" id="IPR005229">
    <property type="entry name" value="YicC/YloC-like"/>
</dbReference>
<gene>
    <name evidence="8" type="ORF">E3J59_03455</name>
</gene>
<dbReference type="AlphaFoldDB" id="A0A523UTT9"/>
<name>A0A523UTT9_UNCAE</name>
<accession>A0A523UTT9</accession>
<dbReference type="InterPro" id="IPR013551">
    <property type="entry name" value="YicC-like_C"/>
</dbReference>
<dbReference type="Proteomes" id="UP000320679">
    <property type="component" value="Unassembled WGS sequence"/>
</dbReference>
<keyword evidence="4" id="KW-0378">Hydrolase</keyword>
<protein>
    <submittedName>
        <fullName evidence="8">YicC family protein</fullName>
    </submittedName>
</protein>
<evidence type="ECO:0000259" key="7">
    <source>
        <dbReference type="Pfam" id="PF08340"/>
    </source>
</evidence>
<dbReference type="PANTHER" id="PTHR30636">
    <property type="entry name" value="UPF0701 PROTEIN YICC"/>
    <property type="match status" value="1"/>
</dbReference>
<keyword evidence="3" id="KW-0255">Endonuclease</keyword>